<evidence type="ECO:0000256" key="6">
    <source>
        <dbReference type="ARBA" id="ARBA00022963"/>
    </source>
</evidence>
<evidence type="ECO:0000256" key="1">
    <source>
        <dbReference type="ARBA" id="ARBA00004229"/>
    </source>
</evidence>
<feature type="domain" description="Fungal lipase-type" evidence="8">
    <location>
        <begin position="242"/>
        <end position="439"/>
    </location>
</feature>
<dbReference type="Proteomes" id="UP001244341">
    <property type="component" value="Chromosome 14b"/>
</dbReference>
<dbReference type="SUPFAM" id="SSF53474">
    <property type="entry name" value="alpha/beta-Hydrolases"/>
    <property type="match status" value="1"/>
</dbReference>
<dbReference type="Gene3D" id="3.40.50.1820">
    <property type="entry name" value="alpha/beta hydrolase"/>
    <property type="match status" value="1"/>
</dbReference>
<keyword evidence="6" id="KW-0442">Lipid degradation</keyword>
<evidence type="ECO:0000259" key="8">
    <source>
        <dbReference type="Pfam" id="PF01764"/>
    </source>
</evidence>
<keyword evidence="10" id="KW-1185">Reference proteome</keyword>
<protein>
    <recommendedName>
        <fullName evidence="8">Fungal lipase-type domain-containing protein</fullName>
    </recommendedName>
</protein>
<comment type="subcellular location">
    <subcellularLocation>
        <location evidence="1">Plastid</location>
        <location evidence="1">Chloroplast</location>
    </subcellularLocation>
</comment>
<dbReference type="InterPro" id="IPR029058">
    <property type="entry name" value="AB_hydrolase_fold"/>
</dbReference>
<evidence type="ECO:0000256" key="2">
    <source>
        <dbReference type="ARBA" id="ARBA00022528"/>
    </source>
</evidence>
<dbReference type="PANTHER" id="PTHR31403">
    <property type="entry name" value="PHOSPHOLIPASE A1-IBETA2, CHLOROPLASTIC"/>
    <property type="match status" value="1"/>
</dbReference>
<dbReference type="Pfam" id="PF01764">
    <property type="entry name" value="Lipase_3"/>
    <property type="match status" value="1"/>
</dbReference>
<organism evidence="9 10">
    <name type="scientific">Tetradesmus obliquus</name>
    <name type="common">Green alga</name>
    <name type="synonym">Acutodesmus obliquus</name>
    <dbReference type="NCBI Taxonomy" id="3088"/>
    <lineage>
        <taxon>Eukaryota</taxon>
        <taxon>Viridiplantae</taxon>
        <taxon>Chlorophyta</taxon>
        <taxon>core chlorophytes</taxon>
        <taxon>Chlorophyceae</taxon>
        <taxon>CS clade</taxon>
        <taxon>Sphaeropleales</taxon>
        <taxon>Scenedesmaceae</taxon>
        <taxon>Tetradesmus</taxon>
    </lineage>
</organism>
<accession>A0ABY8UKG2</accession>
<dbReference type="InterPro" id="IPR002921">
    <property type="entry name" value="Fungal_lipase-type"/>
</dbReference>
<keyword evidence="3" id="KW-0934">Plastid</keyword>
<reference evidence="9 10" key="1">
    <citation type="submission" date="2023-05" db="EMBL/GenBank/DDBJ databases">
        <title>A 100% complete, gapless, phased diploid assembly of the Scenedesmus obliquus UTEX 3031 genome.</title>
        <authorList>
            <person name="Biondi T.C."/>
            <person name="Hanschen E.R."/>
            <person name="Kwon T."/>
            <person name="Eng W."/>
            <person name="Kruse C.P.S."/>
            <person name="Koehler S.I."/>
            <person name="Kunde Y."/>
            <person name="Gleasner C.D."/>
            <person name="You Mak K.T."/>
            <person name="Polle J."/>
            <person name="Hovde B.T."/>
            <person name="Starkenburg S.R."/>
        </authorList>
    </citation>
    <scope>NUCLEOTIDE SEQUENCE [LARGE SCALE GENOMIC DNA]</scope>
    <source>
        <strain evidence="9 10">DOE0152z</strain>
    </source>
</reference>
<evidence type="ECO:0000256" key="3">
    <source>
        <dbReference type="ARBA" id="ARBA00022640"/>
    </source>
</evidence>
<evidence type="ECO:0000256" key="7">
    <source>
        <dbReference type="ARBA" id="ARBA00023098"/>
    </source>
</evidence>
<dbReference type="EMBL" id="CP126221">
    <property type="protein sequence ID" value="WIA21780.1"/>
    <property type="molecule type" value="Genomic_DNA"/>
</dbReference>
<keyword evidence="4" id="KW-0378">Hydrolase</keyword>
<gene>
    <name evidence="9" type="ORF">OEZ85_004164</name>
</gene>
<keyword evidence="7" id="KW-0443">Lipid metabolism</keyword>
<evidence type="ECO:0000313" key="9">
    <source>
        <dbReference type="EMBL" id="WIA21780.1"/>
    </source>
</evidence>
<sequence length="617" mass="64660">MAAAVTEGQRLRGHGVRGWADAGWNLDARTLNEELARLVLTYGELAQATYDNLGSDRSQPATFGYCLKQPHKLLSYLTSQYPLAPGAPEPQPPLEGTGALNKPNCNEAGQLGCCGLCCPAAAAPSAATAAAAVAAVASCSYRLPAPCADGLSPIFHARPGKSSGTDPPVAAGKLSVVEAAQDKLFATVTGVLVTLVDGSNGGRRLFGPDPATGRGVQERGAFIGYIAVSEPHGDAGEVDVALVWRGTIFKEEWESNFAEDKLTKWEPDPGFKAGLLEAAGPGGGDNHKAPHPSEVGVHDGFDDLYNRRTPQPVHPGQQAGPLLLSPREACRVWLKRLFQAHNVTSVTSTGHSLGGGLATISAFGVADLLDTCWDDWAQERQDQKWQTQAKPKVSLFSFASPRVGNYTFGQTMRGTGPTPRVAVMRVVNKGDVVPLVPGIVVQGLSRLVEAVPVAGKRAAIDSNSWLVQGCQKLYYGVSRATSLLYPDKHGYFHVGQVLLLDTADAPGVIKPGAGKHNLELHLHLVSRLGQPALQRNPLLMNKHGDQWTNNAAPAEWWNAAPPAAHLYRDCTLLQQGGPLAIGRWAPPPAAAMAAAAAPAPAAAPAAAPAGVAAAADG</sequence>
<evidence type="ECO:0000313" key="10">
    <source>
        <dbReference type="Proteomes" id="UP001244341"/>
    </source>
</evidence>
<dbReference type="PANTHER" id="PTHR31403:SF7">
    <property type="entry name" value="PHOSPHOLIPASE A1-IGAMMA3, CHLOROPLASTIC"/>
    <property type="match status" value="1"/>
</dbReference>
<proteinExistence type="predicted"/>
<evidence type="ECO:0000256" key="5">
    <source>
        <dbReference type="ARBA" id="ARBA00022946"/>
    </source>
</evidence>
<keyword evidence="5" id="KW-0809">Transit peptide</keyword>
<name>A0ABY8UKG2_TETOB</name>
<keyword evidence="2" id="KW-0150">Chloroplast</keyword>
<dbReference type="CDD" id="cd00519">
    <property type="entry name" value="Lipase_3"/>
    <property type="match status" value="1"/>
</dbReference>
<evidence type="ECO:0000256" key="4">
    <source>
        <dbReference type="ARBA" id="ARBA00022801"/>
    </source>
</evidence>